<comment type="similarity">
    <text evidence="1 2">Belongs to the phD/YefM antitoxin family.</text>
</comment>
<dbReference type="Pfam" id="PF02604">
    <property type="entry name" value="PhdYeFM_antitox"/>
    <property type="match status" value="1"/>
</dbReference>
<evidence type="ECO:0000313" key="4">
    <source>
        <dbReference type="Proteomes" id="UP000183144"/>
    </source>
</evidence>
<reference evidence="3 4" key="1">
    <citation type="journal article" date="2016" name="Environ. Microbiol.">
        <title>Genomic resolution of a cold subsurface aquifer community provides metabolic insights for novel microbes adapted to high CO concentrations.</title>
        <authorList>
            <person name="Probst A.J."/>
            <person name="Castelle C.J."/>
            <person name="Singh A."/>
            <person name="Brown C.T."/>
            <person name="Anantharaman K."/>
            <person name="Sharon I."/>
            <person name="Hug L.A."/>
            <person name="Burstein D."/>
            <person name="Emerson J.B."/>
            <person name="Thomas B.C."/>
            <person name="Banfield J.F."/>
        </authorList>
    </citation>
    <scope>NUCLEOTIDE SEQUENCE [LARGE SCALE GENOMIC DNA]</scope>
    <source>
        <strain evidence="3">CG1_02_47_37</strain>
    </source>
</reference>
<dbReference type="AlphaFoldDB" id="A0A1J4RQ95"/>
<dbReference type="EMBL" id="MNUI01000024">
    <property type="protein sequence ID" value="OIN89569.1"/>
    <property type="molecule type" value="Genomic_DNA"/>
</dbReference>
<comment type="caution">
    <text evidence="3">The sequence shown here is derived from an EMBL/GenBank/DDBJ whole genome shotgun (WGS) entry which is preliminary data.</text>
</comment>
<evidence type="ECO:0000256" key="1">
    <source>
        <dbReference type="ARBA" id="ARBA00009981"/>
    </source>
</evidence>
<proteinExistence type="inferred from homology"/>
<dbReference type="SUPFAM" id="SSF143120">
    <property type="entry name" value="YefM-like"/>
    <property type="match status" value="1"/>
</dbReference>
<evidence type="ECO:0000313" key="3">
    <source>
        <dbReference type="EMBL" id="OIN89569.1"/>
    </source>
</evidence>
<gene>
    <name evidence="3" type="ORF">AUJ59_01245</name>
</gene>
<dbReference type="InterPro" id="IPR036165">
    <property type="entry name" value="YefM-like_sf"/>
</dbReference>
<dbReference type="Proteomes" id="UP000183144">
    <property type="component" value="Unassembled WGS sequence"/>
</dbReference>
<dbReference type="InterPro" id="IPR006442">
    <property type="entry name" value="Antitoxin_Phd/YefM"/>
</dbReference>
<comment type="function">
    <text evidence="2">Antitoxin component of a type II toxin-antitoxin (TA) system.</text>
</comment>
<protein>
    <recommendedName>
        <fullName evidence="2">Antitoxin</fullName>
    </recommendedName>
</protein>
<name>A0A1J4RQ95_9BACT</name>
<dbReference type="Gene3D" id="3.40.1620.10">
    <property type="entry name" value="YefM-like domain"/>
    <property type="match status" value="1"/>
</dbReference>
<sequence length="95" mass="11253">MNTQMVTVTEIQRNFKYILDNLVPKNPTLILRDSVAEAVILSFEEYKRLANLEKKLLKSEMFSILDELAEKNKNISFEEIDRDIEYAKKHASRRY</sequence>
<organism evidence="3 4">
    <name type="scientific">Candidatus Beckwithbacteria bacterium CG1_02_47_37</name>
    <dbReference type="NCBI Taxonomy" id="1805034"/>
    <lineage>
        <taxon>Bacteria</taxon>
        <taxon>Candidatus Beckwithiibacteriota</taxon>
    </lineage>
</organism>
<evidence type="ECO:0000256" key="2">
    <source>
        <dbReference type="RuleBase" id="RU362080"/>
    </source>
</evidence>
<accession>A0A1J4RQ95</accession>